<evidence type="ECO:0000313" key="3">
    <source>
        <dbReference type="Proteomes" id="UP000186601"/>
    </source>
</evidence>
<keyword evidence="3" id="KW-1185">Reference proteome</keyword>
<feature type="compositionally biased region" description="Basic residues" evidence="1">
    <location>
        <begin position="25"/>
        <end position="34"/>
    </location>
</feature>
<proteinExistence type="predicted"/>
<sequence length="132" mass="14735">MKELKRKTAKDPKASEYSSDDGRCRGGRKRRSTHSNHILTQPHVNLSSIQKKARKELKAKTKMQVHELTGIGKNPFPLKLAMEDKPPTPVPKEGCMRIAFGEPVNNPVNKAVIDQAALLVYQAETVSSYIID</sequence>
<organism evidence="2 3">
    <name type="scientific">Hermanssonia centrifuga</name>
    <dbReference type="NCBI Taxonomy" id="98765"/>
    <lineage>
        <taxon>Eukaryota</taxon>
        <taxon>Fungi</taxon>
        <taxon>Dikarya</taxon>
        <taxon>Basidiomycota</taxon>
        <taxon>Agaricomycotina</taxon>
        <taxon>Agaricomycetes</taxon>
        <taxon>Polyporales</taxon>
        <taxon>Meruliaceae</taxon>
        <taxon>Hermanssonia</taxon>
    </lineage>
</organism>
<evidence type="ECO:0000256" key="1">
    <source>
        <dbReference type="SAM" id="MobiDB-lite"/>
    </source>
</evidence>
<protein>
    <submittedName>
        <fullName evidence="2">Uncharacterized protein</fullName>
    </submittedName>
</protein>
<dbReference type="AlphaFoldDB" id="A0A2R6NUZ5"/>
<gene>
    <name evidence="2" type="ORF">PHLCEN_2v7998</name>
</gene>
<dbReference type="EMBL" id="MLYV02000805">
    <property type="protein sequence ID" value="PSR77237.1"/>
    <property type="molecule type" value="Genomic_DNA"/>
</dbReference>
<feature type="compositionally biased region" description="Basic and acidic residues" evidence="1">
    <location>
        <begin position="9"/>
        <end position="24"/>
    </location>
</feature>
<feature type="region of interest" description="Disordered" evidence="1">
    <location>
        <begin position="1"/>
        <end position="41"/>
    </location>
</feature>
<comment type="caution">
    <text evidence="2">The sequence shown here is derived from an EMBL/GenBank/DDBJ whole genome shotgun (WGS) entry which is preliminary data.</text>
</comment>
<evidence type="ECO:0000313" key="2">
    <source>
        <dbReference type="EMBL" id="PSR77237.1"/>
    </source>
</evidence>
<dbReference type="Proteomes" id="UP000186601">
    <property type="component" value="Unassembled WGS sequence"/>
</dbReference>
<reference evidence="2 3" key="1">
    <citation type="submission" date="2018-02" db="EMBL/GenBank/DDBJ databases">
        <title>Genome sequence of the basidiomycete white-rot fungus Phlebia centrifuga.</title>
        <authorList>
            <person name="Granchi Z."/>
            <person name="Peng M."/>
            <person name="de Vries R.P."/>
            <person name="Hilden K."/>
            <person name="Makela M.R."/>
            <person name="Grigoriev I."/>
            <person name="Riley R."/>
        </authorList>
    </citation>
    <scope>NUCLEOTIDE SEQUENCE [LARGE SCALE GENOMIC DNA]</scope>
    <source>
        <strain evidence="2 3">FBCC195</strain>
    </source>
</reference>
<accession>A0A2R6NUZ5</accession>
<name>A0A2R6NUZ5_9APHY</name>